<dbReference type="InterPro" id="IPR004839">
    <property type="entry name" value="Aminotransferase_I/II_large"/>
</dbReference>
<dbReference type="GO" id="GO:0005737">
    <property type="term" value="C:cytoplasm"/>
    <property type="evidence" value="ECO:0007669"/>
    <property type="project" value="TreeGrafter"/>
</dbReference>
<evidence type="ECO:0000256" key="2">
    <source>
        <dbReference type="ARBA" id="ARBA00012751"/>
    </source>
</evidence>
<dbReference type="Proteomes" id="UP000677054">
    <property type="component" value="Unassembled WGS sequence"/>
</dbReference>
<dbReference type="InterPro" id="IPR015421">
    <property type="entry name" value="PyrdxlP-dep_Trfase_major"/>
</dbReference>
<dbReference type="Gene3D" id="3.90.1150.10">
    <property type="entry name" value="Aspartate Aminotransferase, domain 1"/>
    <property type="match status" value="1"/>
</dbReference>
<dbReference type="PANTHER" id="PTHR43807">
    <property type="entry name" value="FI04487P"/>
    <property type="match status" value="1"/>
</dbReference>
<evidence type="ECO:0000259" key="7">
    <source>
        <dbReference type="Pfam" id="PF00155"/>
    </source>
</evidence>
<dbReference type="EC" id="2.6.1.7" evidence="2"/>
<dbReference type="GO" id="GO:0030170">
    <property type="term" value="F:pyridoxal phosphate binding"/>
    <property type="evidence" value="ECO:0007669"/>
    <property type="project" value="InterPro"/>
</dbReference>
<proteinExistence type="predicted"/>
<evidence type="ECO:0000256" key="4">
    <source>
        <dbReference type="ARBA" id="ARBA00022679"/>
    </source>
</evidence>
<feature type="domain" description="Aminotransferase class I/classII large" evidence="7">
    <location>
        <begin position="61"/>
        <end position="163"/>
    </location>
</feature>
<keyword evidence="5" id="KW-0663">Pyridoxal phosphate</keyword>
<evidence type="ECO:0000256" key="1">
    <source>
        <dbReference type="ARBA" id="ARBA00001933"/>
    </source>
</evidence>
<evidence type="ECO:0000256" key="3">
    <source>
        <dbReference type="ARBA" id="ARBA00022576"/>
    </source>
</evidence>
<dbReference type="AlphaFoldDB" id="A0A7R9FU27"/>
<evidence type="ECO:0000313" key="9">
    <source>
        <dbReference type="Proteomes" id="UP000677054"/>
    </source>
</evidence>
<evidence type="ECO:0000313" key="8">
    <source>
        <dbReference type="EMBL" id="CAD7254605.1"/>
    </source>
</evidence>
<dbReference type="Pfam" id="PF00155">
    <property type="entry name" value="Aminotran_1_2"/>
    <property type="match status" value="1"/>
</dbReference>
<dbReference type="PANTHER" id="PTHR43807:SF20">
    <property type="entry name" value="FI04487P"/>
    <property type="match status" value="1"/>
</dbReference>
<evidence type="ECO:0000256" key="5">
    <source>
        <dbReference type="ARBA" id="ARBA00022898"/>
    </source>
</evidence>
<comment type="pathway">
    <text evidence="6">Amino-acid degradation; L-kynurenine degradation; kynurenate from L-kynurenine: step 1/2.</text>
</comment>
<dbReference type="EMBL" id="LR910332">
    <property type="protein sequence ID" value="CAD7254605.1"/>
    <property type="molecule type" value="Genomic_DNA"/>
</dbReference>
<dbReference type="CDD" id="cd00609">
    <property type="entry name" value="AAT_like"/>
    <property type="match status" value="1"/>
</dbReference>
<dbReference type="SUPFAM" id="SSF53383">
    <property type="entry name" value="PLP-dependent transferases"/>
    <property type="match status" value="1"/>
</dbReference>
<keyword evidence="9" id="KW-1185">Reference proteome</keyword>
<name>A0A7R9FU27_9CRUS</name>
<reference evidence="8" key="1">
    <citation type="submission" date="2020-11" db="EMBL/GenBank/DDBJ databases">
        <authorList>
            <person name="Tran Van P."/>
        </authorList>
    </citation>
    <scope>NUCLEOTIDE SEQUENCE</scope>
</reference>
<evidence type="ECO:0000256" key="6">
    <source>
        <dbReference type="ARBA" id="ARBA00024016"/>
    </source>
</evidence>
<accession>A0A7R9FU27</accession>
<dbReference type="Gene3D" id="3.40.640.10">
    <property type="entry name" value="Type I PLP-dependent aspartate aminotransferase-like (Major domain)"/>
    <property type="match status" value="2"/>
</dbReference>
<dbReference type="InterPro" id="IPR051326">
    <property type="entry name" value="Kynurenine-oxoglutarate_AT"/>
</dbReference>
<dbReference type="OrthoDB" id="6354463at2759"/>
<sequence length="175" mass="19698">MQITSKLSSSQTTIFTEMSALATQHQALNLGQGFPDYDPPSALLDLVKDTIDDHKHQYAPMAGDEVIIFEPAYDSYRPSIELAGGKVVVYAMEAPDFKINWSLVAAMISPKTKMIIINTPHNPTGTILKADDLLHLARIVRDTDIIILSDEVYEHLVYDRQPHESVLKYPELYQR</sequence>
<keyword evidence="3" id="KW-0032">Aminotransferase</keyword>
<keyword evidence="4" id="KW-0808">Transferase</keyword>
<dbReference type="InterPro" id="IPR015422">
    <property type="entry name" value="PyrdxlP-dep_Trfase_small"/>
</dbReference>
<protein>
    <recommendedName>
        <fullName evidence="2">kynurenine--oxoglutarate transaminase</fullName>
        <ecNumber evidence="2">2.6.1.7</ecNumber>
    </recommendedName>
</protein>
<feature type="non-terminal residue" evidence="8">
    <location>
        <position position="175"/>
    </location>
</feature>
<organism evidence="8">
    <name type="scientific">Darwinula stevensoni</name>
    <dbReference type="NCBI Taxonomy" id="69355"/>
    <lineage>
        <taxon>Eukaryota</taxon>
        <taxon>Metazoa</taxon>
        <taxon>Ecdysozoa</taxon>
        <taxon>Arthropoda</taxon>
        <taxon>Crustacea</taxon>
        <taxon>Oligostraca</taxon>
        <taxon>Ostracoda</taxon>
        <taxon>Podocopa</taxon>
        <taxon>Podocopida</taxon>
        <taxon>Darwinulocopina</taxon>
        <taxon>Darwinuloidea</taxon>
        <taxon>Darwinulidae</taxon>
        <taxon>Darwinula</taxon>
    </lineage>
</organism>
<gene>
    <name evidence="8" type="ORF">DSTB1V02_LOCUS14351</name>
</gene>
<dbReference type="GO" id="GO:0016212">
    <property type="term" value="F:kynurenine-oxoglutarate transaminase activity"/>
    <property type="evidence" value="ECO:0007669"/>
    <property type="project" value="UniProtKB-EC"/>
</dbReference>
<comment type="cofactor">
    <cofactor evidence="1">
        <name>pyridoxal 5'-phosphate</name>
        <dbReference type="ChEBI" id="CHEBI:597326"/>
    </cofactor>
</comment>
<dbReference type="InterPro" id="IPR015424">
    <property type="entry name" value="PyrdxlP-dep_Trfase"/>
</dbReference>
<dbReference type="EMBL" id="CAJPEV010010814">
    <property type="protein sequence ID" value="CAG0906098.1"/>
    <property type="molecule type" value="Genomic_DNA"/>
</dbReference>